<dbReference type="EMBL" id="CP012669">
    <property type="protein sequence ID" value="ALE17913.1"/>
    <property type="molecule type" value="Genomic_DNA"/>
</dbReference>
<gene>
    <name evidence="1" type="ORF">AMC99_02640</name>
</gene>
<dbReference type="Proteomes" id="UP000057938">
    <property type="component" value="Chromosome"/>
</dbReference>
<name>A0A0M4MXZ7_9SPHN</name>
<dbReference type="PATRIC" id="fig|361183.4.peg.2595"/>
<reference evidence="1 2" key="1">
    <citation type="submission" date="2015-09" db="EMBL/GenBank/DDBJ databases">
        <title>Complete genome sequence of a benzo[a]pyrene-degrading bacterium Altererythrobacter epoxidivorans CGMCC 1.7731T.</title>
        <authorList>
            <person name="Li Z."/>
            <person name="Cheng H."/>
            <person name="Huo Y."/>
            <person name="Xu X."/>
        </authorList>
    </citation>
    <scope>NUCLEOTIDE SEQUENCE [LARGE SCALE GENOMIC DNA]</scope>
    <source>
        <strain evidence="1 2">CGMCC 1.7731</strain>
    </source>
</reference>
<organism evidence="1 2">
    <name type="scientific">Altererythrobacter epoxidivorans</name>
    <dbReference type="NCBI Taxonomy" id="361183"/>
    <lineage>
        <taxon>Bacteria</taxon>
        <taxon>Pseudomonadati</taxon>
        <taxon>Pseudomonadota</taxon>
        <taxon>Alphaproteobacteria</taxon>
        <taxon>Sphingomonadales</taxon>
        <taxon>Erythrobacteraceae</taxon>
        <taxon>Altererythrobacter</taxon>
    </lineage>
</organism>
<dbReference type="KEGG" id="aep:AMC99_02640"/>
<dbReference type="AlphaFoldDB" id="A0A0M4MXZ7"/>
<sequence>MRDSARFLDDITEALTIDHLYRCAPAPGMATFQGAQYMLRRSATRSLLKTQGRALP</sequence>
<evidence type="ECO:0000313" key="1">
    <source>
        <dbReference type="EMBL" id="ALE17913.1"/>
    </source>
</evidence>
<accession>A0A0M4MXZ7</accession>
<dbReference type="STRING" id="361183.AMC99_02640"/>
<protein>
    <submittedName>
        <fullName evidence="1">Uncharacterized protein</fullName>
    </submittedName>
</protein>
<evidence type="ECO:0000313" key="2">
    <source>
        <dbReference type="Proteomes" id="UP000057938"/>
    </source>
</evidence>
<proteinExistence type="predicted"/>
<keyword evidence="2" id="KW-1185">Reference proteome</keyword>